<evidence type="ECO:0000256" key="1">
    <source>
        <dbReference type="SAM" id="Phobius"/>
    </source>
</evidence>
<evidence type="ECO:0000313" key="3">
    <source>
        <dbReference type="Proteomes" id="UP000238206"/>
    </source>
</evidence>
<proteinExistence type="predicted"/>
<dbReference type="PANTHER" id="PTHR34290">
    <property type="entry name" value="SI:CH73-390P7.2"/>
    <property type="match status" value="1"/>
</dbReference>
<reference evidence="2 3" key="1">
    <citation type="submission" date="2018-02" db="EMBL/GenBank/DDBJ databases">
        <title>Draft genome sequencing of Burkholderia cepacia Y14-15.</title>
        <authorList>
            <person name="Zheng B.-X."/>
        </authorList>
    </citation>
    <scope>NUCLEOTIDE SEQUENCE [LARGE SCALE GENOMIC DNA]</scope>
    <source>
        <strain evidence="2 3">Y14-15</strain>
    </source>
</reference>
<feature type="transmembrane region" description="Helical" evidence="1">
    <location>
        <begin position="206"/>
        <end position="227"/>
    </location>
</feature>
<dbReference type="Pfam" id="PF04134">
    <property type="entry name" value="DCC1-like"/>
    <property type="match status" value="1"/>
</dbReference>
<dbReference type="InterPro" id="IPR044691">
    <property type="entry name" value="DCC1_Trx"/>
</dbReference>
<dbReference type="EMBL" id="PUIQ01000016">
    <property type="protein sequence ID" value="PQP18079.1"/>
    <property type="molecule type" value="Genomic_DNA"/>
</dbReference>
<name>A0A2S8ITR6_BURCE</name>
<dbReference type="PANTHER" id="PTHR34290:SF2">
    <property type="entry name" value="OS04G0668800 PROTEIN"/>
    <property type="match status" value="1"/>
</dbReference>
<protein>
    <submittedName>
        <fullName evidence="2">DUF393 domain-containing protein</fullName>
    </submittedName>
</protein>
<dbReference type="GO" id="GO:0015035">
    <property type="term" value="F:protein-disulfide reductase activity"/>
    <property type="evidence" value="ECO:0007669"/>
    <property type="project" value="InterPro"/>
</dbReference>
<organism evidence="2 3">
    <name type="scientific">Burkholderia cepacia</name>
    <name type="common">Pseudomonas cepacia</name>
    <dbReference type="NCBI Taxonomy" id="292"/>
    <lineage>
        <taxon>Bacteria</taxon>
        <taxon>Pseudomonadati</taxon>
        <taxon>Pseudomonadota</taxon>
        <taxon>Betaproteobacteria</taxon>
        <taxon>Burkholderiales</taxon>
        <taxon>Burkholderiaceae</taxon>
        <taxon>Burkholderia</taxon>
        <taxon>Burkholderia cepacia complex</taxon>
    </lineage>
</organism>
<dbReference type="AlphaFoldDB" id="A0A2S8ITR6"/>
<feature type="transmembrane region" description="Helical" evidence="1">
    <location>
        <begin position="262"/>
        <end position="284"/>
    </location>
</feature>
<keyword evidence="1" id="KW-0472">Membrane</keyword>
<dbReference type="Proteomes" id="UP000238206">
    <property type="component" value="Unassembled WGS sequence"/>
</dbReference>
<keyword evidence="1" id="KW-0812">Transmembrane</keyword>
<keyword evidence="1" id="KW-1133">Transmembrane helix</keyword>
<feature type="transmembrane region" description="Helical" evidence="1">
    <location>
        <begin position="239"/>
        <end position="256"/>
    </location>
</feature>
<dbReference type="RefSeq" id="WP_105391089.1">
    <property type="nucleotide sequence ID" value="NZ_PUIQ01000016.1"/>
</dbReference>
<sequence length="289" mass="32272">MDSSELVLYFDGRCPLCVAEIRRLAAWNTPHRLAFVDIAEPGFDPAPLGVDLPALNRELHARLPDGRMLTGMDSILAAYTLVGRRWLVWPLRVTAMRDAFAPLYRRIARNRHAVSSWLGYHAEAHCEGPACRIGKAAENTTADRPASDNARRIVVRWMYAAAIVHLLVGMAVPWLAGAPFVDAYHRGIELHFWAGAAPEPARAQQIWWMSLIGATVQCASVWMLALVHLGNRLRRRETWGWLLAGVLIWAPQDMLFSLQARVWGHVAIDAAALVAMIPPLVWLLTRDTA</sequence>
<accession>A0A2S8ITR6</accession>
<gene>
    <name evidence="2" type="ORF">C5615_14815</name>
</gene>
<dbReference type="InterPro" id="IPR007263">
    <property type="entry name" value="DCC1-like"/>
</dbReference>
<evidence type="ECO:0000313" key="2">
    <source>
        <dbReference type="EMBL" id="PQP18079.1"/>
    </source>
</evidence>
<comment type="caution">
    <text evidence="2">The sequence shown here is derived from an EMBL/GenBank/DDBJ whole genome shotgun (WGS) entry which is preliminary data.</text>
</comment>
<feature type="transmembrane region" description="Helical" evidence="1">
    <location>
        <begin position="157"/>
        <end position="176"/>
    </location>
</feature>